<dbReference type="AlphaFoldDB" id="A0A6B0XVZ1"/>
<accession>A0A6B0XVZ1</accession>
<feature type="transmembrane region" description="Helical" evidence="1">
    <location>
        <begin position="6"/>
        <end position="25"/>
    </location>
</feature>
<evidence type="ECO:0000256" key="1">
    <source>
        <dbReference type="SAM" id="Phobius"/>
    </source>
</evidence>
<gene>
    <name evidence="2" type="ORF">F4Y60_01870</name>
</gene>
<keyword evidence="1" id="KW-1133">Transmembrane helix</keyword>
<dbReference type="EMBL" id="VXRY01000074">
    <property type="protein sequence ID" value="MXY32841.1"/>
    <property type="molecule type" value="Genomic_DNA"/>
</dbReference>
<organism evidence="2">
    <name type="scientific">Boseongicola sp. SB0664_bin_43</name>
    <dbReference type="NCBI Taxonomy" id="2604844"/>
    <lineage>
        <taxon>Bacteria</taxon>
        <taxon>Pseudomonadati</taxon>
        <taxon>Pseudomonadota</taxon>
        <taxon>Alphaproteobacteria</taxon>
        <taxon>Rhodobacterales</taxon>
        <taxon>Paracoccaceae</taxon>
        <taxon>Boseongicola</taxon>
    </lineage>
</organism>
<comment type="caution">
    <text evidence="2">The sequence shown here is derived from an EMBL/GenBank/DDBJ whole genome shotgun (WGS) entry which is preliminary data.</text>
</comment>
<protein>
    <submittedName>
        <fullName evidence="2">Uncharacterized protein</fullName>
    </submittedName>
</protein>
<keyword evidence="1" id="KW-0812">Transmembrane</keyword>
<sequence length="168" mass="17854">MLLELMAAFAAGLGAAGLVLMANFMTGGRLPRWSMPVAAGGAMIGMAISSEMTWAARTADGLPEGVAVAETVSASVWYRPWTYVWPQATRLMAVDTETVRTNDVAPDTRLVEVYLFARWQPTQRVPQLVDCVARARADVTDAALADPAAASWHAVSAGSALVQLACEE</sequence>
<evidence type="ECO:0000313" key="2">
    <source>
        <dbReference type="EMBL" id="MXY32841.1"/>
    </source>
</evidence>
<name>A0A6B0XVZ1_9RHOB</name>
<keyword evidence="1" id="KW-0472">Membrane</keyword>
<reference evidence="2" key="1">
    <citation type="submission" date="2019-09" db="EMBL/GenBank/DDBJ databases">
        <title>Characterisation of the sponge microbiome using genome-centric metagenomics.</title>
        <authorList>
            <person name="Engelberts J.P."/>
            <person name="Robbins S.J."/>
            <person name="De Goeij J.M."/>
            <person name="Aranda M."/>
            <person name="Bell S.C."/>
            <person name="Webster N.S."/>
        </authorList>
    </citation>
    <scope>NUCLEOTIDE SEQUENCE</scope>
    <source>
        <strain evidence="2">SB0664_bin_43</strain>
    </source>
</reference>
<proteinExistence type="predicted"/>